<sequence>TVLCFPPCVPNLSCCHVCNQRLMKYWPVFLHFLLLALRWGH</sequence>
<accession>A0A1A8S9P8</accession>
<feature type="non-terminal residue" evidence="1">
    <location>
        <position position="1"/>
    </location>
</feature>
<protein>
    <submittedName>
        <fullName evidence="1">Uncharacterized protein</fullName>
    </submittedName>
</protein>
<dbReference type="AlphaFoldDB" id="A0A1A8S9P8"/>
<reference evidence="1" key="1">
    <citation type="submission" date="2016-05" db="EMBL/GenBank/DDBJ databases">
        <authorList>
            <person name="Lavstsen T."/>
            <person name="Jespersen J.S."/>
        </authorList>
    </citation>
    <scope>NUCLEOTIDE SEQUENCE</scope>
    <source>
        <tissue evidence="1">Brain</tissue>
    </source>
</reference>
<gene>
    <name evidence="1" type="primary">BX005250.1</name>
</gene>
<dbReference type="EMBL" id="HAEI01011875">
    <property type="protein sequence ID" value="SBS14343.1"/>
    <property type="molecule type" value="Transcribed_RNA"/>
</dbReference>
<evidence type="ECO:0000313" key="1">
    <source>
        <dbReference type="EMBL" id="SBS14343.1"/>
    </source>
</evidence>
<organism evidence="1">
    <name type="scientific">Nothobranchius rachovii</name>
    <name type="common">bluefin notho</name>
    <dbReference type="NCBI Taxonomy" id="451742"/>
    <lineage>
        <taxon>Eukaryota</taxon>
        <taxon>Metazoa</taxon>
        <taxon>Chordata</taxon>
        <taxon>Craniata</taxon>
        <taxon>Vertebrata</taxon>
        <taxon>Euteleostomi</taxon>
        <taxon>Actinopterygii</taxon>
        <taxon>Neopterygii</taxon>
        <taxon>Teleostei</taxon>
        <taxon>Neoteleostei</taxon>
        <taxon>Acanthomorphata</taxon>
        <taxon>Ovalentaria</taxon>
        <taxon>Atherinomorphae</taxon>
        <taxon>Cyprinodontiformes</taxon>
        <taxon>Nothobranchiidae</taxon>
        <taxon>Nothobranchius</taxon>
    </lineage>
</organism>
<name>A0A1A8S9P8_9TELE</name>
<reference evidence="1" key="2">
    <citation type="submission" date="2016-06" db="EMBL/GenBank/DDBJ databases">
        <title>The genome of a short-lived fish provides insights into sex chromosome evolution and the genetic control of aging.</title>
        <authorList>
            <person name="Reichwald K."/>
            <person name="Felder M."/>
            <person name="Petzold A."/>
            <person name="Koch P."/>
            <person name="Groth M."/>
            <person name="Platzer M."/>
        </authorList>
    </citation>
    <scope>NUCLEOTIDE SEQUENCE</scope>
    <source>
        <tissue evidence="1">Brain</tissue>
    </source>
</reference>
<proteinExistence type="predicted"/>
<feature type="non-terminal residue" evidence="1">
    <location>
        <position position="41"/>
    </location>
</feature>